<dbReference type="SUPFAM" id="SSF53474">
    <property type="entry name" value="alpha/beta-Hydrolases"/>
    <property type="match status" value="1"/>
</dbReference>
<dbReference type="Pfam" id="PF20434">
    <property type="entry name" value="BD-FAE"/>
    <property type="match status" value="1"/>
</dbReference>
<dbReference type="PANTHER" id="PTHR48081:SF9">
    <property type="entry name" value="CARBOXYLESTERASE"/>
    <property type="match status" value="1"/>
</dbReference>
<protein>
    <submittedName>
        <fullName evidence="3">Acetyl esterase/lipase</fullName>
    </submittedName>
</protein>
<evidence type="ECO:0000259" key="2">
    <source>
        <dbReference type="Pfam" id="PF20434"/>
    </source>
</evidence>
<dbReference type="PANTHER" id="PTHR48081">
    <property type="entry name" value="AB HYDROLASE SUPERFAMILY PROTEIN C4A8.06C"/>
    <property type="match status" value="1"/>
</dbReference>
<dbReference type="PROSITE" id="PS51257">
    <property type="entry name" value="PROKAR_LIPOPROTEIN"/>
    <property type="match status" value="1"/>
</dbReference>
<dbReference type="InterPro" id="IPR029058">
    <property type="entry name" value="AB_hydrolase_fold"/>
</dbReference>
<dbReference type="OrthoDB" id="9771666at2"/>
<sequence length="291" mass="31623">MTPPSSRPWRFASIAFGILLLSGCHGIFYGTVNARQASGGVLQQRNVVFDRTTGLALDVYSPVNAAHAPVVVFFYGGSWKNGNRAWYRWMGEALAAKGIVAIVPDYRLWPTVRMDEFMRDSAHAVAWARDNAALYGGDPHSLFVMGHSAGGHIAALLATDARWLGEVGMKPRDLAGFIGLAGAYDFLPLDEDDYIDMFGHTAAEQARSQSINFVDGDEPPMLLLQGESDGIVEPSNAISLEGRMREQGEPVDVRMYPGTGHMGLLFSFGPWTGKSTALPDTLSFIHAHVAH</sequence>
<dbReference type="RefSeq" id="WP_132144181.1">
    <property type="nucleotide sequence ID" value="NZ_SMCS01000004.1"/>
</dbReference>
<dbReference type="Proteomes" id="UP000295645">
    <property type="component" value="Unassembled WGS sequence"/>
</dbReference>
<gene>
    <name evidence="3" type="ORF">EC912_104159</name>
</gene>
<dbReference type="InterPro" id="IPR049492">
    <property type="entry name" value="BD-FAE-like_dom"/>
</dbReference>
<dbReference type="InterPro" id="IPR050300">
    <property type="entry name" value="GDXG_lipolytic_enzyme"/>
</dbReference>
<evidence type="ECO:0000256" key="1">
    <source>
        <dbReference type="ARBA" id="ARBA00022801"/>
    </source>
</evidence>
<dbReference type="GO" id="GO:0016787">
    <property type="term" value="F:hydrolase activity"/>
    <property type="evidence" value="ECO:0007669"/>
    <property type="project" value="UniProtKB-KW"/>
</dbReference>
<keyword evidence="1" id="KW-0378">Hydrolase</keyword>
<reference evidence="3 4" key="1">
    <citation type="submission" date="2019-03" db="EMBL/GenBank/DDBJ databases">
        <title>Above-ground endophytic microbial communities from plants in different locations in the United States.</title>
        <authorList>
            <person name="Frank C."/>
        </authorList>
    </citation>
    <scope>NUCLEOTIDE SEQUENCE [LARGE SCALE GENOMIC DNA]</scope>
    <source>
        <strain evidence="3 4">LP_13_YM</strain>
    </source>
</reference>
<organism evidence="3 4">
    <name type="scientific">Luteibacter rhizovicinus</name>
    <dbReference type="NCBI Taxonomy" id="242606"/>
    <lineage>
        <taxon>Bacteria</taxon>
        <taxon>Pseudomonadati</taxon>
        <taxon>Pseudomonadota</taxon>
        <taxon>Gammaproteobacteria</taxon>
        <taxon>Lysobacterales</taxon>
        <taxon>Rhodanobacteraceae</taxon>
        <taxon>Luteibacter</taxon>
    </lineage>
</organism>
<name>A0A4R3YSD3_9GAMM</name>
<evidence type="ECO:0000313" key="4">
    <source>
        <dbReference type="Proteomes" id="UP000295645"/>
    </source>
</evidence>
<dbReference type="EMBL" id="SMCS01000004">
    <property type="protein sequence ID" value="TCV93963.1"/>
    <property type="molecule type" value="Genomic_DNA"/>
</dbReference>
<comment type="caution">
    <text evidence="3">The sequence shown here is derived from an EMBL/GenBank/DDBJ whole genome shotgun (WGS) entry which is preliminary data.</text>
</comment>
<accession>A0A4R3YSD3</accession>
<dbReference type="Gene3D" id="3.40.50.1820">
    <property type="entry name" value="alpha/beta hydrolase"/>
    <property type="match status" value="1"/>
</dbReference>
<dbReference type="AlphaFoldDB" id="A0A4R3YSD3"/>
<proteinExistence type="predicted"/>
<evidence type="ECO:0000313" key="3">
    <source>
        <dbReference type="EMBL" id="TCV93963.1"/>
    </source>
</evidence>
<keyword evidence="4" id="KW-1185">Reference proteome</keyword>
<feature type="domain" description="BD-FAE-like" evidence="2">
    <location>
        <begin position="57"/>
        <end position="241"/>
    </location>
</feature>